<dbReference type="PROSITE" id="PS51212">
    <property type="entry name" value="WSC"/>
    <property type="match status" value="2"/>
</dbReference>
<proteinExistence type="predicted"/>
<evidence type="ECO:0000256" key="1">
    <source>
        <dbReference type="ARBA" id="ARBA00022737"/>
    </source>
</evidence>
<evidence type="ECO:0000313" key="5">
    <source>
        <dbReference type="Proteomes" id="UP001321749"/>
    </source>
</evidence>
<keyword evidence="1" id="KW-0677">Repeat</keyword>
<keyword evidence="5" id="KW-1185">Reference proteome</keyword>
<dbReference type="EMBL" id="MU865007">
    <property type="protein sequence ID" value="KAK4460636.1"/>
    <property type="molecule type" value="Genomic_DNA"/>
</dbReference>
<dbReference type="InterPro" id="IPR051589">
    <property type="entry name" value="Sialate-O-sulfotransferase"/>
</dbReference>
<dbReference type="SMART" id="SM00321">
    <property type="entry name" value="WSC"/>
    <property type="match status" value="2"/>
</dbReference>
<dbReference type="PANTHER" id="PTHR45964:SF5">
    <property type="entry name" value="WSCD FAMILY MEMBER CG9164"/>
    <property type="match status" value="1"/>
</dbReference>
<feature type="signal peptide" evidence="2">
    <location>
        <begin position="1"/>
        <end position="26"/>
    </location>
</feature>
<dbReference type="AlphaFoldDB" id="A0AAV9HL43"/>
<dbReference type="InterPro" id="IPR002889">
    <property type="entry name" value="WSC_carb-bd"/>
</dbReference>
<keyword evidence="2" id="KW-0732">Signal</keyword>
<comment type="caution">
    <text evidence="4">The sequence shown here is derived from an EMBL/GenBank/DDBJ whole genome shotgun (WGS) entry which is preliminary data.</text>
</comment>
<feature type="domain" description="WSC" evidence="3">
    <location>
        <begin position="36"/>
        <end position="130"/>
    </location>
</feature>
<sequence>MASTHLSLRQLLSVFPIFTTAINALASQHIKREPPVATSLGCHYDNVGDERAIEASSYAADDMTVESCIEFCANGKHPLAAVSYGRECFCGETLSAGNVAAPEADCSFACAGNPLEKCGAGNRINLYSIQNVPVRGPADLPGVTSLGCFVDTPTRVFPFNLVAADDMTAAKCRDHCAGFSFFGTQYSRECFCGTSAPTISAPASDCSMACAGDDNEVCGAGMRLNAYYHVVGATSTTARTSTAASLTPRRWLPLRLQLQHRLPLRAFTTTNT</sequence>
<name>A0AAV9HL43_9PEZI</name>
<protein>
    <submittedName>
        <fullName evidence="4">WSC containing protein</fullName>
    </submittedName>
</protein>
<dbReference type="PANTHER" id="PTHR45964">
    <property type="entry name" value="WSCD FAMILY MEMBER CG9164"/>
    <property type="match status" value="1"/>
</dbReference>
<reference evidence="4" key="2">
    <citation type="submission" date="2023-06" db="EMBL/GenBank/DDBJ databases">
        <authorList>
            <consortium name="Lawrence Berkeley National Laboratory"/>
            <person name="Mondo S.J."/>
            <person name="Hensen N."/>
            <person name="Bonometti L."/>
            <person name="Westerberg I."/>
            <person name="Brannstrom I.O."/>
            <person name="Guillou S."/>
            <person name="Cros-Aarteil S."/>
            <person name="Calhoun S."/>
            <person name="Haridas S."/>
            <person name="Kuo A."/>
            <person name="Pangilinan J."/>
            <person name="Riley R."/>
            <person name="Labutti K."/>
            <person name="Andreopoulos B."/>
            <person name="Lipzen A."/>
            <person name="Chen C."/>
            <person name="Yanf M."/>
            <person name="Daum C."/>
            <person name="Ng V."/>
            <person name="Clum A."/>
            <person name="Steindorff A."/>
            <person name="Ohm R."/>
            <person name="Martin F."/>
            <person name="Silar P."/>
            <person name="Natvig D."/>
            <person name="Lalanne C."/>
            <person name="Gautier V."/>
            <person name="Ament-Velasquez S.L."/>
            <person name="Kruys A."/>
            <person name="Hutchinson M.I."/>
            <person name="Powell A.J."/>
            <person name="Barry K."/>
            <person name="Miller A.N."/>
            <person name="Grigoriev I.V."/>
            <person name="Debuchy R."/>
            <person name="Gladieux P."/>
            <person name="Thoren M.H."/>
            <person name="Johannesson H."/>
        </authorList>
    </citation>
    <scope>NUCLEOTIDE SEQUENCE</scope>
    <source>
        <strain evidence="4">PSN324</strain>
    </source>
</reference>
<organism evidence="4 5">
    <name type="scientific">Cladorrhinum samala</name>
    <dbReference type="NCBI Taxonomy" id="585594"/>
    <lineage>
        <taxon>Eukaryota</taxon>
        <taxon>Fungi</taxon>
        <taxon>Dikarya</taxon>
        <taxon>Ascomycota</taxon>
        <taxon>Pezizomycotina</taxon>
        <taxon>Sordariomycetes</taxon>
        <taxon>Sordariomycetidae</taxon>
        <taxon>Sordariales</taxon>
        <taxon>Podosporaceae</taxon>
        <taxon>Cladorrhinum</taxon>
    </lineage>
</organism>
<evidence type="ECO:0000313" key="4">
    <source>
        <dbReference type="EMBL" id="KAK4460636.1"/>
    </source>
</evidence>
<feature type="domain" description="WSC" evidence="3">
    <location>
        <begin position="142"/>
        <end position="230"/>
    </location>
</feature>
<accession>A0AAV9HL43</accession>
<gene>
    <name evidence="4" type="ORF">QBC42DRAFT_332037</name>
</gene>
<feature type="chain" id="PRO_5043922709" evidence="2">
    <location>
        <begin position="27"/>
        <end position="272"/>
    </location>
</feature>
<reference evidence="4" key="1">
    <citation type="journal article" date="2023" name="Mol. Phylogenet. Evol.">
        <title>Genome-scale phylogeny and comparative genomics of the fungal order Sordariales.</title>
        <authorList>
            <person name="Hensen N."/>
            <person name="Bonometti L."/>
            <person name="Westerberg I."/>
            <person name="Brannstrom I.O."/>
            <person name="Guillou S."/>
            <person name="Cros-Aarteil S."/>
            <person name="Calhoun S."/>
            <person name="Haridas S."/>
            <person name="Kuo A."/>
            <person name="Mondo S."/>
            <person name="Pangilinan J."/>
            <person name="Riley R."/>
            <person name="LaButti K."/>
            <person name="Andreopoulos B."/>
            <person name="Lipzen A."/>
            <person name="Chen C."/>
            <person name="Yan M."/>
            <person name="Daum C."/>
            <person name="Ng V."/>
            <person name="Clum A."/>
            <person name="Steindorff A."/>
            <person name="Ohm R.A."/>
            <person name="Martin F."/>
            <person name="Silar P."/>
            <person name="Natvig D.O."/>
            <person name="Lalanne C."/>
            <person name="Gautier V."/>
            <person name="Ament-Velasquez S.L."/>
            <person name="Kruys A."/>
            <person name="Hutchinson M.I."/>
            <person name="Powell A.J."/>
            <person name="Barry K."/>
            <person name="Miller A.N."/>
            <person name="Grigoriev I.V."/>
            <person name="Debuchy R."/>
            <person name="Gladieux P."/>
            <person name="Hiltunen Thoren M."/>
            <person name="Johannesson H."/>
        </authorList>
    </citation>
    <scope>NUCLEOTIDE SEQUENCE</scope>
    <source>
        <strain evidence="4">PSN324</strain>
    </source>
</reference>
<dbReference type="Proteomes" id="UP001321749">
    <property type="component" value="Unassembled WGS sequence"/>
</dbReference>
<evidence type="ECO:0000259" key="3">
    <source>
        <dbReference type="PROSITE" id="PS51212"/>
    </source>
</evidence>
<evidence type="ECO:0000256" key="2">
    <source>
        <dbReference type="SAM" id="SignalP"/>
    </source>
</evidence>
<dbReference type="Pfam" id="PF01822">
    <property type="entry name" value="WSC"/>
    <property type="match status" value="2"/>
</dbReference>